<dbReference type="CDD" id="cd08422">
    <property type="entry name" value="PBP2_CrgA_like"/>
    <property type="match status" value="1"/>
</dbReference>
<dbReference type="InterPro" id="IPR036390">
    <property type="entry name" value="WH_DNA-bd_sf"/>
</dbReference>
<dbReference type="Gene3D" id="3.40.190.290">
    <property type="match status" value="1"/>
</dbReference>
<evidence type="ECO:0000259" key="5">
    <source>
        <dbReference type="PROSITE" id="PS50931"/>
    </source>
</evidence>
<dbReference type="EMBL" id="JAEPBG010000022">
    <property type="protein sequence ID" value="MBK4738532.1"/>
    <property type="molecule type" value="Genomic_DNA"/>
</dbReference>
<dbReference type="PANTHER" id="PTHR30537">
    <property type="entry name" value="HTH-TYPE TRANSCRIPTIONAL REGULATOR"/>
    <property type="match status" value="1"/>
</dbReference>
<feature type="domain" description="HTH lysR-type" evidence="5">
    <location>
        <begin position="64"/>
        <end position="121"/>
    </location>
</feature>
<evidence type="ECO:0000256" key="2">
    <source>
        <dbReference type="ARBA" id="ARBA00023015"/>
    </source>
</evidence>
<proteinExistence type="inferred from homology"/>
<dbReference type="RefSeq" id="WP_200597833.1">
    <property type="nucleotide sequence ID" value="NZ_JAEPBG010000022.1"/>
</dbReference>
<comment type="similarity">
    <text evidence="1">Belongs to the LysR transcriptional regulatory family.</text>
</comment>
<evidence type="ECO:0000256" key="4">
    <source>
        <dbReference type="ARBA" id="ARBA00023163"/>
    </source>
</evidence>
<dbReference type="PROSITE" id="PS50931">
    <property type="entry name" value="HTH_LYSR"/>
    <property type="match status" value="1"/>
</dbReference>
<name>A0A934SZE9_9BURK</name>
<evidence type="ECO:0000313" key="7">
    <source>
        <dbReference type="Proteomes" id="UP000622890"/>
    </source>
</evidence>
<dbReference type="Pfam" id="PF03466">
    <property type="entry name" value="LysR_substrate"/>
    <property type="match status" value="1"/>
</dbReference>
<dbReference type="InterPro" id="IPR036388">
    <property type="entry name" value="WH-like_DNA-bd_sf"/>
</dbReference>
<comment type="caution">
    <text evidence="6">The sequence shown here is derived from an EMBL/GenBank/DDBJ whole genome shotgun (WGS) entry which is preliminary data.</text>
</comment>
<keyword evidence="3" id="KW-0238">DNA-binding</keyword>
<dbReference type="GO" id="GO:0043565">
    <property type="term" value="F:sequence-specific DNA binding"/>
    <property type="evidence" value="ECO:0007669"/>
    <property type="project" value="TreeGrafter"/>
</dbReference>
<dbReference type="GO" id="GO:0003700">
    <property type="term" value="F:DNA-binding transcription factor activity"/>
    <property type="evidence" value="ECO:0007669"/>
    <property type="project" value="InterPro"/>
</dbReference>
<evidence type="ECO:0000256" key="1">
    <source>
        <dbReference type="ARBA" id="ARBA00009437"/>
    </source>
</evidence>
<keyword evidence="2" id="KW-0805">Transcription regulation</keyword>
<evidence type="ECO:0000313" key="6">
    <source>
        <dbReference type="EMBL" id="MBK4738532.1"/>
    </source>
</evidence>
<dbReference type="InterPro" id="IPR000847">
    <property type="entry name" value="LysR_HTH_N"/>
</dbReference>
<accession>A0A934SZE9</accession>
<sequence>MLLHALAPFDGSTREARKLVDISPRACLMPAGSFADRISRPGKSIESKMEFSISFLGIKMKNPLDLNTLMLFHEVVRTGSLAGASQRLGMPRSTLSRRLGQLEKEMGALLLKKSTRKLAATDIGLSLYEHCERIASEAAEVREKASRMQTELHGTLRVALPIEFGTAWLGKAVSEFAIRHPDMHIEIDVSGRVVDLIDESVDIAIAFGQPKESRLAQRRLGSISSGIYASPAYLERRGAPQALGDILAHDCVVTEIQQREGVWLVRSQNTRRSVRVNGRVRVNSIRLARELVIGGTGLGLLPHMMCANYLASSRLVRVLPSWNSPTLPVVALFLSRHRVPKRTRVFLDFVAEQLTLQQAPA</sequence>
<organism evidence="6 7">
    <name type="scientific">Noviherbaspirillum pedocola</name>
    <dbReference type="NCBI Taxonomy" id="2801341"/>
    <lineage>
        <taxon>Bacteria</taxon>
        <taxon>Pseudomonadati</taxon>
        <taxon>Pseudomonadota</taxon>
        <taxon>Betaproteobacteria</taxon>
        <taxon>Burkholderiales</taxon>
        <taxon>Oxalobacteraceae</taxon>
        <taxon>Noviherbaspirillum</taxon>
    </lineage>
</organism>
<gene>
    <name evidence="6" type="ORF">JJB74_28270</name>
</gene>
<dbReference type="PANTHER" id="PTHR30537:SF5">
    <property type="entry name" value="HTH-TYPE TRANSCRIPTIONAL ACTIVATOR TTDR-RELATED"/>
    <property type="match status" value="1"/>
</dbReference>
<dbReference type="SUPFAM" id="SSF53850">
    <property type="entry name" value="Periplasmic binding protein-like II"/>
    <property type="match status" value="1"/>
</dbReference>
<keyword evidence="7" id="KW-1185">Reference proteome</keyword>
<dbReference type="InterPro" id="IPR005119">
    <property type="entry name" value="LysR_subst-bd"/>
</dbReference>
<evidence type="ECO:0000256" key="3">
    <source>
        <dbReference type="ARBA" id="ARBA00023125"/>
    </source>
</evidence>
<dbReference type="GO" id="GO:0006351">
    <property type="term" value="P:DNA-templated transcription"/>
    <property type="evidence" value="ECO:0007669"/>
    <property type="project" value="TreeGrafter"/>
</dbReference>
<dbReference type="AlphaFoldDB" id="A0A934SZE9"/>
<dbReference type="SUPFAM" id="SSF46785">
    <property type="entry name" value="Winged helix' DNA-binding domain"/>
    <property type="match status" value="1"/>
</dbReference>
<dbReference type="Pfam" id="PF00126">
    <property type="entry name" value="HTH_1"/>
    <property type="match status" value="1"/>
</dbReference>
<protein>
    <submittedName>
        <fullName evidence="6">LysR family transcriptional regulator</fullName>
    </submittedName>
</protein>
<keyword evidence="4" id="KW-0804">Transcription</keyword>
<dbReference type="Proteomes" id="UP000622890">
    <property type="component" value="Unassembled WGS sequence"/>
</dbReference>
<reference evidence="6" key="1">
    <citation type="submission" date="2021-01" db="EMBL/GenBank/DDBJ databases">
        <title>Genome sequence of strain Noviherbaspirillum sp. DKR-6.</title>
        <authorList>
            <person name="Chaudhary D.K."/>
        </authorList>
    </citation>
    <scope>NUCLEOTIDE SEQUENCE</scope>
    <source>
        <strain evidence="6">DKR-6</strain>
    </source>
</reference>
<dbReference type="InterPro" id="IPR058163">
    <property type="entry name" value="LysR-type_TF_proteobact-type"/>
</dbReference>
<dbReference type="Gene3D" id="1.10.10.10">
    <property type="entry name" value="Winged helix-like DNA-binding domain superfamily/Winged helix DNA-binding domain"/>
    <property type="match status" value="1"/>
</dbReference>